<reference evidence="9" key="1">
    <citation type="journal article" date="2019" name="Int. J. Syst. Evol. Microbiol.">
        <title>The Global Catalogue of Microorganisms (GCM) 10K type strain sequencing project: providing services to taxonomists for standard genome sequencing and annotation.</title>
        <authorList>
            <consortium name="The Broad Institute Genomics Platform"/>
            <consortium name="The Broad Institute Genome Sequencing Center for Infectious Disease"/>
            <person name="Wu L."/>
            <person name="Ma J."/>
        </authorList>
    </citation>
    <scope>NUCLEOTIDE SEQUENCE [LARGE SCALE GENOMIC DNA]</scope>
    <source>
        <strain evidence="9">JCM 9918</strain>
    </source>
</reference>
<keyword evidence="9" id="KW-1185">Reference proteome</keyword>
<feature type="domain" description="Alpha-L-rhamnosidase concanavalin-like" evidence="4">
    <location>
        <begin position="323"/>
        <end position="423"/>
    </location>
</feature>
<dbReference type="PANTHER" id="PTHR33307:SF6">
    <property type="entry name" value="ALPHA-RHAMNOSIDASE (EUROFUNG)-RELATED"/>
    <property type="match status" value="1"/>
</dbReference>
<dbReference type="InterPro" id="IPR035398">
    <property type="entry name" value="Bac_rhamnosid_C"/>
</dbReference>
<evidence type="ECO:0000256" key="3">
    <source>
        <dbReference type="ARBA" id="ARBA00022801"/>
    </source>
</evidence>
<dbReference type="Gene3D" id="1.50.10.10">
    <property type="match status" value="1"/>
</dbReference>
<name>A0ABW1BJR2_9ACTN</name>
<dbReference type="Proteomes" id="UP001596112">
    <property type="component" value="Unassembled WGS sequence"/>
</dbReference>
<evidence type="ECO:0000259" key="5">
    <source>
        <dbReference type="Pfam" id="PF08531"/>
    </source>
</evidence>
<sequence length="881" mass="96793">MYVTDLRFEHHREPLGIGEDSPRLTWTARTEHPEGAERQHACQIEIRDAAGRVETHRVDGSESVLVPWPAAPLRSRERREVRVRLHAEGSREPGPWSDFFPVEAGLLHPGDWTGTAIGPDCDDPAAADPRPAYLLRDAFHLARPVAVARLYVTALGVCDMEVNGRPVGRDVLTPGWTSYQDRLRYRTYDVTDLLHEGDNAWGAQLADGWYRGRLGFNGGIRDIYGERTALLAQLEVTYGDGTTDTFTTHPGWRSTPGPVLATGLLEGETHDARRERTGWSRSGHGTADWSGVIPVALDTALLRAPDGPPVRRTQEIAPAAVRTVAEGRFLVDFGQNLVGRLRIRVRGRAGRTVTLRHAEVLEDGGLCTRPLRGAAATDHYTLRGDPDGEEWEPRFTLHGFRYAEISGWPGVLAPEDLTAVVLHTDMRRTGHFSCSDPALDRLHENVVWSMRGNFVDIPTDCPQRDERLGWTGDVQVFAPTAAFLYDCAGLLASWLRDLIADTDRDPGGVTPLWSPQIPAIFPFEVPATNRPMAGWGDAAVIVPWTLYQRYGDLEILRRQYPDMRRWVDVVDQAVGPGHLWTDEFQFGDWLDPTAPPDDPTRGSTPKALVGTAYFAHSTTLLAATAALLGHTDDHTRYTRLADAIRAVFHHAFVEEPGRLAGDSQTAYALALVFDLLPREHRGAAGDRLAELVAEGGHRIGTGFLGTPLVCDALTATGHVDTAYRLLTQRSCPSWLHQVDMGATTVWERWDSMLPDGRVNPGEMTSFNHYAFGAVADWLHRTVAGLAPAAPGYRRLLVRPRPGGGLTWARAAHETPYGRAEVAWHLDHGVLTVEVTVPPGAEALIDLPGTTPTTVGPGHHTFSAPVPSTIAPGPEKTRLGVR</sequence>
<dbReference type="Pfam" id="PF08531">
    <property type="entry name" value="Bac_rhamnosid_N"/>
    <property type="match status" value="1"/>
</dbReference>
<dbReference type="EMBL" id="JBHSNZ010000049">
    <property type="protein sequence ID" value="MFC5813021.1"/>
    <property type="molecule type" value="Genomic_DNA"/>
</dbReference>
<dbReference type="InterPro" id="IPR035396">
    <property type="entry name" value="Bac_rhamnosid6H"/>
</dbReference>
<dbReference type="RefSeq" id="WP_272172900.1">
    <property type="nucleotide sequence ID" value="NZ_JAQOSL010000070.1"/>
</dbReference>
<evidence type="ECO:0000259" key="6">
    <source>
        <dbReference type="Pfam" id="PF17389"/>
    </source>
</evidence>
<accession>A0ABW1BJR2</accession>
<dbReference type="GO" id="GO:0016787">
    <property type="term" value="F:hydrolase activity"/>
    <property type="evidence" value="ECO:0007669"/>
    <property type="project" value="UniProtKB-KW"/>
</dbReference>
<dbReference type="PANTHER" id="PTHR33307">
    <property type="entry name" value="ALPHA-RHAMNOSIDASE (EUROFUNG)"/>
    <property type="match status" value="1"/>
</dbReference>
<feature type="domain" description="Alpha-L-rhamnosidase six-hairpin glycosidase" evidence="6">
    <location>
        <begin position="427"/>
        <end position="782"/>
    </location>
</feature>
<protein>
    <recommendedName>
        <fullName evidence="2">alpha-L-rhamnosidase</fullName>
        <ecNumber evidence="2">3.2.1.40</ecNumber>
    </recommendedName>
</protein>
<dbReference type="EC" id="3.2.1.40" evidence="2"/>
<gene>
    <name evidence="8" type="ORF">ACFQGO_36860</name>
</gene>
<dbReference type="Gene3D" id="2.60.420.10">
    <property type="entry name" value="Maltose phosphorylase, domain 3"/>
    <property type="match status" value="1"/>
</dbReference>
<dbReference type="InterPro" id="IPR012341">
    <property type="entry name" value="6hp_glycosidase-like_sf"/>
</dbReference>
<proteinExistence type="predicted"/>
<evidence type="ECO:0000256" key="2">
    <source>
        <dbReference type="ARBA" id="ARBA00012652"/>
    </source>
</evidence>
<evidence type="ECO:0000313" key="9">
    <source>
        <dbReference type="Proteomes" id="UP001596112"/>
    </source>
</evidence>
<evidence type="ECO:0000256" key="1">
    <source>
        <dbReference type="ARBA" id="ARBA00001445"/>
    </source>
</evidence>
<evidence type="ECO:0000259" key="4">
    <source>
        <dbReference type="Pfam" id="PF05592"/>
    </source>
</evidence>
<dbReference type="SUPFAM" id="SSF48208">
    <property type="entry name" value="Six-hairpin glycosidases"/>
    <property type="match status" value="1"/>
</dbReference>
<keyword evidence="3 8" id="KW-0378">Hydrolase</keyword>
<dbReference type="Pfam" id="PF17389">
    <property type="entry name" value="Bac_rhamnosid6H"/>
    <property type="match status" value="1"/>
</dbReference>
<feature type="domain" description="Alpha-L-rhamnosidase C-terminal" evidence="7">
    <location>
        <begin position="784"/>
        <end position="858"/>
    </location>
</feature>
<dbReference type="Gene3D" id="2.60.120.260">
    <property type="entry name" value="Galactose-binding domain-like"/>
    <property type="match status" value="2"/>
</dbReference>
<dbReference type="Pfam" id="PF17390">
    <property type="entry name" value="Bac_rhamnosid_C"/>
    <property type="match status" value="1"/>
</dbReference>
<comment type="catalytic activity">
    <reaction evidence="1">
        <text>Hydrolysis of terminal non-reducing alpha-L-rhamnose residues in alpha-L-rhamnosides.</text>
        <dbReference type="EC" id="3.2.1.40"/>
    </reaction>
</comment>
<dbReference type="Gene3D" id="2.60.40.10">
    <property type="entry name" value="Immunoglobulins"/>
    <property type="match status" value="1"/>
</dbReference>
<dbReference type="PIRSF" id="PIRSF010631">
    <property type="entry name" value="A-rhamnsds"/>
    <property type="match status" value="1"/>
</dbReference>
<evidence type="ECO:0000259" key="7">
    <source>
        <dbReference type="Pfam" id="PF17390"/>
    </source>
</evidence>
<dbReference type="Pfam" id="PF05592">
    <property type="entry name" value="Bac_rhamnosid"/>
    <property type="match status" value="1"/>
</dbReference>
<evidence type="ECO:0000313" key="8">
    <source>
        <dbReference type="EMBL" id="MFC5813021.1"/>
    </source>
</evidence>
<feature type="domain" description="Bacterial alpha-L-rhamnosidase N-terminal" evidence="5">
    <location>
        <begin position="145"/>
        <end position="314"/>
    </location>
</feature>
<dbReference type="InterPro" id="IPR013737">
    <property type="entry name" value="Bac_rhamnosid_N"/>
</dbReference>
<organism evidence="8 9">
    <name type="scientific">Streptomyces heilongjiangensis</name>
    <dbReference type="NCBI Taxonomy" id="945052"/>
    <lineage>
        <taxon>Bacteria</taxon>
        <taxon>Bacillati</taxon>
        <taxon>Actinomycetota</taxon>
        <taxon>Actinomycetes</taxon>
        <taxon>Kitasatosporales</taxon>
        <taxon>Streptomycetaceae</taxon>
        <taxon>Streptomyces</taxon>
    </lineage>
</organism>
<dbReference type="InterPro" id="IPR008928">
    <property type="entry name" value="6-hairpin_glycosidase_sf"/>
</dbReference>
<dbReference type="Pfam" id="PF25788">
    <property type="entry name" value="Ig_Rha78A_N"/>
    <property type="match status" value="1"/>
</dbReference>
<comment type="caution">
    <text evidence="8">The sequence shown here is derived from an EMBL/GenBank/DDBJ whole genome shotgun (WGS) entry which is preliminary data.</text>
</comment>
<dbReference type="InterPro" id="IPR008902">
    <property type="entry name" value="Rhamnosid_concanavalin"/>
</dbReference>
<dbReference type="InterPro" id="IPR013783">
    <property type="entry name" value="Ig-like_fold"/>
</dbReference>
<dbReference type="InterPro" id="IPR016007">
    <property type="entry name" value="Alpha_rhamnosid"/>
</dbReference>